<accession>A0A395VAZ4</accession>
<comment type="caution">
    <text evidence="2">The sequence shown here is derived from an EMBL/GenBank/DDBJ whole genome shotgun (WGS) entry which is preliminary data.</text>
</comment>
<reference evidence="2 3" key="1">
    <citation type="submission" date="2018-08" db="EMBL/GenBank/DDBJ databases">
        <title>A genome reference for cultivated species of the human gut microbiota.</title>
        <authorList>
            <person name="Zou Y."/>
            <person name="Xue W."/>
            <person name="Luo G."/>
        </authorList>
    </citation>
    <scope>NUCLEOTIDE SEQUENCE [LARGE SCALE GENOMIC DNA]</scope>
    <source>
        <strain evidence="2 3">AF22-12AC</strain>
    </source>
</reference>
<protein>
    <submittedName>
        <fullName evidence="2">Stage II sporulation protein P</fullName>
    </submittedName>
</protein>
<sequence length="430" mass="46971">MAAAVILSGSVRLDPGELGFLLQEEIVGFFLPQACGQAQGTAELTIADRLLAHFFLLPEESGVSADYQTQVESDWSYEAILAREAADENYVDAATGEVIMTQEAAEQSSTSMREGETKEQTQGTVPEAAEGQQAEAQTAQAEAQMEQQAETQAAQAAETQTAQAAQIQTALATEKVVVYPREKLNDFDYLIQNFYQVDSTTTINSSQLNADALLGKDLRLSHDASTPQILIYHTHSQEGYADSVPGDASTSVVGVGDYLTKLLTEQYGFNVIHHKGEYDVGDRDHAYSKAGPGLEAVLAENPGVEVVIDLHRDGVAESTRLVTQVNGIQMAQVMFFNGLSRTTAMGDIDYLYNPYIADNLAISFQMQLKAAEYYPGFTRRIYLKGYRYNMHYCPKTLLIEVGAQTNTVSEAMNAMVPLADLLNKVLTAQR</sequence>
<dbReference type="InterPro" id="IPR010897">
    <property type="entry name" value="Spore_II_P"/>
</dbReference>
<evidence type="ECO:0000313" key="2">
    <source>
        <dbReference type="EMBL" id="RGS42521.1"/>
    </source>
</evidence>
<name>A0A395VAZ4_9FIRM</name>
<dbReference type="RefSeq" id="WP_118096737.1">
    <property type="nucleotide sequence ID" value="NZ_CP117966.1"/>
</dbReference>
<evidence type="ECO:0000313" key="3">
    <source>
        <dbReference type="Proteomes" id="UP000266172"/>
    </source>
</evidence>
<dbReference type="AlphaFoldDB" id="A0A395VAZ4"/>
<gene>
    <name evidence="2" type="ORF">DWX93_04210</name>
</gene>
<dbReference type="Proteomes" id="UP000266172">
    <property type="component" value="Unassembled WGS sequence"/>
</dbReference>
<organism evidence="2 3">
    <name type="scientific">Roseburia hominis</name>
    <dbReference type="NCBI Taxonomy" id="301301"/>
    <lineage>
        <taxon>Bacteria</taxon>
        <taxon>Bacillati</taxon>
        <taxon>Bacillota</taxon>
        <taxon>Clostridia</taxon>
        <taxon>Lachnospirales</taxon>
        <taxon>Lachnospiraceae</taxon>
        <taxon>Roseburia</taxon>
    </lineage>
</organism>
<feature type="compositionally biased region" description="Low complexity" evidence="1">
    <location>
        <begin position="127"/>
        <end position="156"/>
    </location>
</feature>
<feature type="region of interest" description="Disordered" evidence="1">
    <location>
        <begin position="104"/>
        <end position="156"/>
    </location>
</feature>
<dbReference type="Pfam" id="PF07454">
    <property type="entry name" value="SpoIIP"/>
    <property type="match status" value="1"/>
</dbReference>
<dbReference type="EMBL" id="QRVL01000001">
    <property type="protein sequence ID" value="RGS42521.1"/>
    <property type="molecule type" value="Genomic_DNA"/>
</dbReference>
<evidence type="ECO:0000256" key="1">
    <source>
        <dbReference type="SAM" id="MobiDB-lite"/>
    </source>
</evidence>
<proteinExistence type="predicted"/>